<dbReference type="GO" id="GO:0016020">
    <property type="term" value="C:membrane"/>
    <property type="evidence" value="ECO:0007669"/>
    <property type="project" value="TreeGrafter"/>
</dbReference>
<dbReference type="Gene3D" id="3.40.50.720">
    <property type="entry name" value="NAD(P)-binding Rossmann-like Domain"/>
    <property type="match status" value="1"/>
</dbReference>
<dbReference type="PANTHER" id="PTHR44196:SF1">
    <property type="entry name" value="DEHYDROGENASE_REDUCTASE SDR FAMILY MEMBER 7B"/>
    <property type="match status" value="1"/>
</dbReference>
<accession>A0A250JKD3</accession>
<reference evidence="4 5" key="1">
    <citation type="submission" date="2017-06" db="EMBL/GenBank/DDBJ databases">
        <title>Sequencing and comparative analysis of myxobacterial genomes.</title>
        <authorList>
            <person name="Rupp O."/>
            <person name="Goesmann A."/>
            <person name="Sogaard-Andersen L."/>
        </authorList>
    </citation>
    <scope>NUCLEOTIDE SEQUENCE [LARGE SCALE GENOMIC DNA]</scope>
    <source>
        <strain evidence="4 5">DSM 52655</strain>
    </source>
</reference>
<protein>
    <submittedName>
        <fullName evidence="4">SDR family oxidoreductase</fullName>
    </submittedName>
</protein>
<dbReference type="EMBL" id="CP022098">
    <property type="protein sequence ID" value="ATB44334.1"/>
    <property type="molecule type" value="Genomic_DNA"/>
</dbReference>
<dbReference type="InterPro" id="IPR020904">
    <property type="entry name" value="Sc_DH/Rdtase_CS"/>
</dbReference>
<dbReference type="KEGG" id="cfus:CYFUS_009821"/>
<dbReference type="PRINTS" id="PR00081">
    <property type="entry name" value="GDHRDH"/>
</dbReference>
<evidence type="ECO:0000313" key="5">
    <source>
        <dbReference type="Proteomes" id="UP000217257"/>
    </source>
</evidence>
<organism evidence="4 5">
    <name type="scientific">Cystobacter fuscus</name>
    <dbReference type="NCBI Taxonomy" id="43"/>
    <lineage>
        <taxon>Bacteria</taxon>
        <taxon>Pseudomonadati</taxon>
        <taxon>Myxococcota</taxon>
        <taxon>Myxococcia</taxon>
        <taxon>Myxococcales</taxon>
        <taxon>Cystobacterineae</taxon>
        <taxon>Archangiaceae</taxon>
        <taxon>Cystobacter</taxon>
    </lineage>
</organism>
<gene>
    <name evidence="4" type="ORF">CYFUS_009821</name>
</gene>
<dbReference type="InterPro" id="IPR036291">
    <property type="entry name" value="NAD(P)-bd_dom_sf"/>
</dbReference>
<dbReference type="PANTHER" id="PTHR44196">
    <property type="entry name" value="DEHYDROGENASE/REDUCTASE SDR FAMILY MEMBER 7B"/>
    <property type="match status" value="1"/>
</dbReference>
<name>A0A250JKD3_9BACT</name>
<dbReference type="PRINTS" id="PR00080">
    <property type="entry name" value="SDRFAMILY"/>
</dbReference>
<dbReference type="Proteomes" id="UP000217257">
    <property type="component" value="Chromosome"/>
</dbReference>
<evidence type="ECO:0000313" key="4">
    <source>
        <dbReference type="EMBL" id="ATB44334.1"/>
    </source>
</evidence>
<comment type="similarity">
    <text evidence="1 3">Belongs to the short-chain dehydrogenases/reductases (SDR) family.</text>
</comment>
<dbReference type="PROSITE" id="PS00061">
    <property type="entry name" value="ADH_SHORT"/>
    <property type="match status" value="1"/>
</dbReference>
<dbReference type="AlphaFoldDB" id="A0A250JKD3"/>
<evidence type="ECO:0000256" key="3">
    <source>
        <dbReference type="RuleBase" id="RU000363"/>
    </source>
</evidence>
<dbReference type="Pfam" id="PF00106">
    <property type="entry name" value="adh_short"/>
    <property type="match status" value="1"/>
</dbReference>
<keyword evidence="2" id="KW-0560">Oxidoreductase</keyword>
<dbReference type="SUPFAM" id="SSF51735">
    <property type="entry name" value="NAD(P)-binding Rossmann-fold domains"/>
    <property type="match status" value="1"/>
</dbReference>
<dbReference type="GO" id="GO:0016491">
    <property type="term" value="F:oxidoreductase activity"/>
    <property type="evidence" value="ECO:0007669"/>
    <property type="project" value="UniProtKB-KW"/>
</dbReference>
<sequence length="247" mass="26022">MSGERKSGVLITGGGSGIGLAMAAEFLKRGYDVAICGRDPERLAAAKGKHPGLRTMEADVARSEDQARLASWLAADLPHLGVLVNNAGIMHASDFRGSVGFGEIRSELDTNLLAPVALTAALLPMLVRNEKPTVVNVTSGLAFCPSAEFPVYCATKAALHSFTLSLRHQLTGRVRVVEIAPPIVATGLDKRSQARRPAEGSGPPVLSAETFASEAVQRFEQGEAEIVIGVANGLRQRGEALFANMNP</sequence>
<proteinExistence type="inferred from homology"/>
<dbReference type="InterPro" id="IPR002347">
    <property type="entry name" value="SDR_fam"/>
</dbReference>
<evidence type="ECO:0000256" key="2">
    <source>
        <dbReference type="ARBA" id="ARBA00023002"/>
    </source>
</evidence>
<evidence type="ECO:0000256" key="1">
    <source>
        <dbReference type="ARBA" id="ARBA00006484"/>
    </source>
</evidence>